<dbReference type="Proteomes" id="UP000586042">
    <property type="component" value="Unassembled WGS sequence"/>
</dbReference>
<name>A0A7Y6I4M9_9ACTN</name>
<gene>
    <name evidence="1" type="ORF">HTZ77_09405</name>
</gene>
<evidence type="ECO:0000313" key="1">
    <source>
        <dbReference type="EMBL" id="NUW31642.1"/>
    </source>
</evidence>
<reference evidence="1 2" key="1">
    <citation type="submission" date="2020-06" db="EMBL/GenBank/DDBJ databases">
        <title>Nonomuraea sp. SMC257, a novel actinomycete isolated from soil.</title>
        <authorList>
            <person name="Chanama M."/>
        </authorList>
    </citation>
    <scope>NUCLEOTIDE SEQUENCE [LARGE SCALE GENOMIC DNA]</scope>
    <source>
        <strain evidence="1 2">SMC257</strain>
    </source>
</reference>
<keyword evidence="2" id="KW-1185">Reference proteome</keyword>
<proteinExistence type="predicted"/>
<comment type="caution">
    <text evidence="1">The sequence shown here is derived from an EMBL/GenBank/DDBJ whole genome shotgun (WGS) entry which is preliminary data.</text>
</comment>
<sequence>MAAAGAFLTLSLAACSPGQENSAMTPEQSRQKLISDITAVIRTLVPDASVTSFTRGKDTPCGGPVGTEHTRVRSAIVIHADAGIDAAETDIVTKARSSLESQGWKIGWNRKDGEISNFSIEKPETGNGLFGVSSDTVTFDGDTLCVDNPEY</sequence>
<evidence type="ECO:0000313" key="2">
    <source>
        <dbReference type="Proteomes" id="UP000586042"/>
    </source>
</evidence>
<dbReference type="AlphaFoldDB" id="A0A7Y6I4M9"/>
<accession>A0A7Y6I4M9</accession>
<dbReference type="EMBL" id="JABWGN010000003">
    <property type="protein sequence ID" value="NUW31642.1"/>
    <property type="molecule type" value="Genomic_DNA"/>
</dbReference>
<protein>
    <submittedName>
        <fullName evidence="1">Uncharacterized protein</fullName>
    </submittedName>
</protein>
<dbReference type="RefSeq" id="WP_175589078.1">
    <property type="nucleotide sequence ID" value="NZ_JABWGN010000003.1"/>
</dbReference>
<organism evidence="1 2">
    <name type="scientific">Nonomuraea montanisoli</name>
    <dbReference type="NCBI Taxonomy" id="2741721"/>
    <lineage>
        <taxon>Bacteria</taxon>
        <taxon>Bacillati</taxon>
        <taxon>Actinomycetota</taxon>
        <taxon>Actinomycetes</taxon>
        <taxon>Streptosporangiales</taxon>
        <taxon>Streptosporangiaceae</taxon>
        <taxon>Nonomuraea</taxon>
    </lineage>
</organism>